<reference evidence="8 9" key="1">
    <citation type="journal article" date="2016" name="Genome Biol. Evol.">
        <title>Divergent and convergent evolution of fungal pathogenicity.</title>
        <authorList>
            <person name="Shang Y."/>
            <person name="Xiao G."/>
            <person name="Zheng P."/>
            <person name="Cen K."/>
            <person name="Zhan S."/>
            <person name="Wang C."/>
        </authorList>
    </citation>
    <scope>NUCLEOTIDE SEQUENCE [LARGE SCALE GENOMIC DNA]</scope>
    <source>
        <strain evidence="8 9">RCEF 4871</strain>
    </source>
</reference>
<dbReference type="PANTHER" id="PTHR46471:SF2">
    <property type="entry name" value="CHITIN DEACETYLASE-RELATED"/>
    <property type="match status" value="1"/>
</dbReference>
<evidence type="ECO:0000256" key="6">
    <source>
        <dbReference type="ARBA" id="ARBA00023285"/>
    </source>
</evidence>
<dbReference type="GO" id="GO:0005975">
    <property type="term" value="P:carbohydrate metabolic process"/>
    <property type="evidence" value="ECO:0007669"/>
    <property type="project" value="InterPro"/>
</dbReference>
<name>A0A162KFD6_METRR</name>
<dbReference type="GO" id="GO:0046872">
    <property type="term" value="F:metal ion binding"/>
    <property type="evidence" value="ECO:0007669"/>
    <property type="project" value="UniProtKB-KW"/>
</dbReference>
<keyword evidence="4 8" id="KW-0378">Hydrolase</keyword>
<evidence type="ECO:0000256" key="3">
    <source>
        <dbReference type="ARBA" id="ARBA00022729"/>
    </source>
</evidence>
<dbReference type="Gene3D" id="3.20.20.370">
    <property type="entry name" value="Glycoside hydrolase/deacetylase"/>
    <property type="match status" value="1"/>
</dbReference>
<evidence type="ECO:0000259" key="7">
    <source>
        <dbReference type="PROSITE" id="PS51677"/>
    </source>
</evidence>
<gene>
    <name evidence="8" type="ORF">NOR_00784</name>
</gene>
<keyword evidence="2" id="KW-0479">Metal-binding</keyword>
<dbReference type="EMBL" id="AZHC01000002">
    <property type="protein sequence ID" value="OAA50334.1"/>
    <property type="molecule type" value="Genomic_DNA"/>
</dbReference>
<dbReference type="Proteomes" id="UP000243498">
    <property type="component" value="Unassembled WGS sequence"/>
</dbReference>
<keyword evidence="6" id="KW-0170">Cobalt</keyword>
<evidence type="ECO:0000256" key="5">
    <source>
        <dbReference type="ARBA" id="ARBA00023277"/>
    </source>
</evidence>
<evidence type="ECO:0000256" key="1">
    <source>
        <dbReference type="ARBA" id="ARBA00001941"/>
    </source>
</evidence>
<dbReference type="PROSITE" id="PS51677">
    <property type="entry name" value="NODB"/>
    <property type="match status" value="1"/>
</dbReference>
<comment type="caution">
    <text evidence="8">The sequence shown here is derived from an EMBL/GenBank/DDBJ whole genome shotgun (WGS) entry which is preliminary data.</text>
</comment>
<dbReference type="STRING" id="1081105.A0A162KFD6"/>
<evidence type="ECO:0000313" key="8">
    <source>
        <dbReference type="EMBL" id="OAA50334.1"/>
    </source>
</evidence>
<evidence type="ECO:0000256" key="4">
    <source>
        <dbReference type="ARBA" id="ARBA00022801"/>
    </source>
</evidence>
<proteinExistence type="predicted"/>
<dbReference type="GO" id="GO:0016810">
    <property type="term" value="F:hydrolase activity, acting on carbon-nitrogen (but not peptide) bonds"/>
    <property type="evidence" value="ECO:0007669"/>
    <property type="project" value="InterPro"/>
</dbReference>
<organism evidence="8 9">
    <name type="scientific">Metarhizium rileyi (strain RCEF 4871)</name>
    <name type="common">Nomuraea rileyi</name>
    <dbReference type="NCBI Taxonomy" id="1649241"/>
    <lineage>
        <taxon>Eukaryota</taxon>
        <taxon>Fungi</taxon>
        <taxon>Dikarya</taxon>
        <taxon>Ascomycota</taxon>
        <taxon>Pezizomycotina</taxon>
        <taxon>Sordariomycetes</taxon>
        <taxon>Hypocreomycetidae</taxon>
        <taxon>Hypocreales</taxon>
        <taxon>Clavicipitaceae</taxon>
        <taxon>Metarhizium</taxon>
    </lineage>
</organism>
<keyword evidence="3" id="KW-0732">Signal</keyword>
<feature type="domain" description="NodB homology" evidence="7">
    <location>
        <begin position="89"/>
        <end position="285"/>
    </location>
</feature>
<keyword evidence="9" id="KW-1185">Reference proteome</keyword>
<comment type="cofactor">
    <cofactor evidence="1">
        <name>Co(2+)</name>
        <dbReference type="ChEBI" id="CHEBI:48828"/>
    </cofactor>
</comment>
<evidence type="ECO:0000256" key="2">
    <source>
        <dbReference type="ARBA" id="ARBA00022723"/>
    </source>
</evidence>
<protein>
    <submittedName>
        <fullName evidence="8">Glycoside hydrolase/deacetylase, beta/alpha-barrel</fullName>
    </submittedName>
</protein>
<dbReference type="PANTHER" id="PTHR46471">
    <property type="entry name" value="CHITIN DEACETYLASE"/>
    <property type="match status" value="1"/>
</dbReference>
<dbReference type="InterPro" id="IPR011330">
    <property type="entry name" value="Glyco_hydro/deAcase_b/a-brl"/>
</dbReference>
<sequence length="381" mass="43017">MGNAYNEIYMSIRDMSEECHGNTLLRLAPVAAMALSYREESLSAVGPECSRVLTMFSVSPGGSDTSGIPRRRVGNVPYGPMITSCKKPGMVALTFDDGPYIYTKQMLNLLDELNVKATFFITGDNRAKGHIDDPATGWPDILHRMRDTGHQIASHTWTHRNLNEANETVRRAEIIHNEMAIRNIFGWIPTYIRPPFLECSADSGCESTMSDLVYHSISTNLDTKDYMYDDPDLIQRARDRYSSTLSTKPDENSYIVLAHDVHEQTVNNLARFMVDLARERGYKLVTRLYSRVLWYWVRQGLRSLRPISAGYSGHNQRLMWRPVLCDVPEPSRKPMLLQVRLLVCAATPTCVALLGLSDKAISGSRAEHCGEGCQREYGRCN</sequence>
<dbReference type="CDD" id="cd10951">
    <property type="entry name" value="CE4_ClCDA_like"/>
    <property type="match status" value="1"/>
</dbReference>
<dbReference type="InterPro" id="IPR002509">
    <property type="entry name" value="NODB_dom"/>
</dbReference>
<dbReference type="OrthoDB" id="407355at2759"/>
<dbReference type="AlphaFoldDB" id="A0A162KFD6"/>
<evidence type="ECO:0000313" key="9">
    <source>
        <dbReference type="Proteomes" id="UP000243498"/>
    </source>
</evidence>
<dbReference type="SUPFAM" id="SSF88713">
    <property type="entry name" value="Glycoside hydrolase/deacetylase"/>
    <property type="match status" value="1"/>
</dbReference>
<keyword evidence="5" id="KW-0119">Carbohydrate metabolism</keyword>
<dbReference type="Pfam" id="PF01522">
    <property type="entry name" value="Polysacc_deac_1"/>
    <property type="match status" value="1"/>
</dbReference>
<accession>A0A162KFD6</accession>